<proteinExistence type="predicted"/>
<dbReference type="Proteomes" id="UP001303211">
    <property type="component" value="Chromosome"/>
</dbReference>
<dbReference type="PROSITE" id="PS51677">
    <property type="entry name" value="NODB"/>
    <property type="match status" value="1"/>
</dbReference>
<dbReference type="Gene3D" id="3.20.20.370">
    <property type="entry name" value="Glycoside hydrolase/deacetylase"/>
    <property type="match status" value="1"/>
</dbReference>
<evidence type="ECO:0000259" key="3">
    <source>
        <dbReference type="PROSITE" id="PS51677"/>
    </source>
</evidence>
<dbReference type="CDD" id="cd10918">
    <property type="entry name" value="CE4_NodB_like_5s_6s"/>
    <property type="match status" value="1"/>
</dbReference>
<dbReference type="Gene3D" id="3.40.50.2000">
    <property type="entry name" value="Glycogen Phosphorylase B"/>
    <property type="match status" value="2"/>
</dbReference>
<evidence type="ECO:0000313" key="4">
    <source>
        <dbReference type="EMBL" id="WOO31932.1"/>
    </source>
</evidence>
<keyword evidence="2" id="KW-0732">Signal</keyword>
<dbReference type="Pfam" id="PF13579">
    <property type="entry name" value="Glyco_trans_4_4"/>
    <property type="match status" value="1"/>
</dbReference>
<dbReference type="PANTHER" id="PTHR34216:SF3">
    <property type="entry name" value="POLY-BETA-1,6-N-ACETYL-D-GLUCOSAMINE N-DEACETYLASE"/>
    <property type="match status" value="1"/>
</dbReference>
<evidence type="ECO:0000256" key="1">
    <source>
        <dbReference type="ARBA" id="ARBA00004613"/>
    </source>
</evidence>
<name>A0ABZ0J108_9BURK</name>
<dbReference type="InterPro" id="IPR051398">
    <property type="entry name" value="Polysacch_Deacetylase"/>
</dbReference>
<dbReference type="EMBL" id="CP136921">
    <property type="protein sequence ID" value="WOO31932.1"/>
    <property type="molecule type" value="Genomic_DNA"/>
</dbReference>
<protein>
    <submittedName>
        <fullName evidence="4">Polysaccharide deacetylase family protein</fullName>
    </submittedName>
</protein>
<evidence type="ECO:0000313" key="5">
    <source>
        <dbReference type="Proteomes" id="UP001303211"/>
    </source>
</evidence>
<dbReference type="RefSeq" id="WP_317701401.1">
    <property type="nucleotide sequence ID" value="NZ_CP136921.1"/>
</dbReference>
<feature type="domain" description="NodB homology" evidence="3">
    <location>
        <begin position="66"/>
        <end position="245"/>
    </location>
</feature>
<dbReference type="SUPFAM" id="SSF53756">
    <property type="entry name" value="UDP-Glycosyltransferase/glycogen phosphorylase"/>
    <property type="match status" value="1"/>
</dbReference>
<dbReference type="Pfam" id="PF01522">
    <property type="entry name" value="Polysacc_deac_1"/>
    <property type="match status" value="1"/>
</dbReference>
<dbReference type="SUPFAM" id="SSF88713">
    <property type="entry name" value="Glycoside hydrolase/deacetylase"/>
    <property type="match status" value="1"/>
</dbReference>
<sequence length="745" mass="83295">MFNIVQKNKLTVLIFHKVPHVSNPLTPLETPLETFKNVLHFIKEQFRVIPLSDAVTALKAGNLPHRAACITFDDGYPDWVTGIAPLLESEGLPATFFITTGQLNGQAMWNERILHAVMRANDGHEGVELKASGLPHLPLMSQTDRVKAIEKLDSFLKYTAPAEREMYLQFLEDQMGARCSDVPVLTPAQVRNLHSRGFEIGGHSVTHPILSSCTPSRAFSEIAESKEELQGIINGRVEAFAYPNGIPGRDFGSEHIDMVKRAGYAHAVTTHHGVASPDGSFFQIPRFTPWGPSAGKMRVQFMRNYLVRNGALEETKQEGKRALMVAFHFPPQAGSSGILRTLNFVKNLPAQNWQPTVLTAQPQAYVEQRNDLVRSIPPSVRVERAFALDTAKHLAIKGKYLGTLALPDRWVSWWPFAVMKGMQEIRTNRPALIWSTYPISTAHLIGATLSRLSGIPWVADFRDPMVSENYPSTGLQRTLWKRLESYVLRHAAACIFTTERAAITYRQRYPMAQARCHVIENGYDEDAFNGVEPDRFGAPANKLLILHSGLIYPKDRNPSTFFSAINSLLQKKMIDRENLCIRFRAPYHDEEVLASAQQYGLQDVVEVAPPVPYQRAIAEMLGADLLVVFQGSSFNAQIPAKIYEYLRAARPVFAVVDPAGDTAAILRQFPGAYVADIASEMNIATNLEVALADLRGDRQSAALQRNVDQVRRYSRKEQTMRLVTYLNAVLPQPENDTENCRGNTE</sequence>
<reference evidence="4 5" key="1">
    <citation type="submission" date="2023-03" db="EMBL/GenBank/DDBJ databases">
        <title>Diaphorobacter basophil sp. nov., isolated from a sewage-treatment plant.</title>
        <authorList>
            <person name="Yang K."/>
        </authorList>
    </citation>
    <scope>NUCLEOTIDE SEQUENCE [LARGE SCALE GENOMIC DNA]</scope>
    <source>
        <strain evidence="4 5">Y-1</strain>
    </source>
</reference>
<accession>A0ABZ0J108</accession>
<comment type="subcellular location">
    <subcellularLocation>
        <location evidence="1">Secreted</location>
    </subcellularLocation>
</comment>
<keyword evidence="5" id="KW-1185">Reference proteome</keyword>
<dbReference type="InterPro" id="IPR002509">
    <property type="entry name" value="NODB_dom"/>
</dbReference>
<organism evidence="4 5">
    <name type="scientific">Diaphorobacter limosus</name>
    <dbReference type="NCBI Taxonomy" id="3036128"/>
    <lineage>
        <taxon>Bacteria</taxon>
        <taxon>Pseudomonadati</taxon>
        <taxon>Pseudomonadota</taxon>
        <taxon>Betaproteobacteria</taxon>
        <taxon>Burkholderiales</taxon>
        <taxon>Comamonadaceae</taxon>
        <taxon>Diaphorobacter</taxon>
    </lineage>
</organism>
<gene>
    <name evidence="4" type="ORF">P4826_16250</name>
</gene>
<evidence type="ECO:0000256" key="2">
    <source>
        <dbReference type="ARBA" id="ARBA00022729"/>
    </source>
</evidence>
<dbReference type="InterPro" id="IPR011330">
    <property type="entry name" value="Glyco_hydro/deAcase_b/a-brl"/>
</dbReference>
<dbReference type="PANTHER" id="PTHR34216">
    <property type="match status" value="1"/>
</dbReference>
<dbReference type="InterPro" id="IPR028098">
    <property type="entry name" value="Glyco_trans_4-like_N"/>
</dbReference>